<feature type="transmembrane region" description="Helical" evidence="1">
    <location>
        <begin position="177"/>
        <end position="198"/>
    </location>
</feature>
<feature type="transmembrane region" description="Helical" evidence="1">
    <location>
        <begin position="118"/>
        <end position="137"/>
    </location>
</feature>
<evidence type="ECO:0008006" key="4">
    <source>
        <dbReference type="Google" id="ProtNLM"/>
    </source>
</evidence>
<keyword evidence="1" id="KW-0472">Membrane</keyword>
<feature type="transmembrane region" description="Helical" evidence="1">
    <location>
        <begin position="444"/>
        <end position="460"/>
    </location>
</feature>
<accession>A0A1I0ET07</accession>
<dbReference type="OrthoDB" id="8579677at2"/>
<protein>
    <recommendedName>
        <fullName evidence="4">O-Antigen ligase</fullName>
    </recommendedName>
</protein>
<keyword evidence="1" id="KW-1133">Transmembrane helix</keyword>
<feature type="transmembrane region" description="Helical" evidence="1">
    <location>
        <begin position="38"/>
        <end position="54"/>
    </location>
</feature>
<sequence>MNHLFPVANRANPTFIILILSIPFALFFGLMAVTANPLLISFAVALILGFALLAKPDWIIWIILTLGLLTIGILPLFIHEGFAARSAWGVSILGFFLMCVGFFKILSTPSIQKETPAFIWIALLFFIYAITVSLTNWHSSGEFFGGVKRYFQMWGFIFALCWLSLDEQKIQRWRVYMLCITAMQLPLAIYQLITWVPFRESIKSAYPNMVPIDVVAGTFGSSITGGGASAEMATFLIIILGFVLARRMEKILPNKYFILLLFISMAPLFLGETKAVLFMLPLMFMVLYRHKIMSQFRYWLLSFTMIMLITIAAGYTYLSVMPEKNREALISDTIEYNFLDKGYGGYYLNRTTAITFWAQKQQVGNPIAFIFGNGLGASHSATQGHIAVHYPGYGIDLTAVPTLLWDLGLAGFLLFLAILISAWRCASRLIRESSSAIVRADAKAIQAALTLFAFYLFYRIGILELLSFQIVFTLLLGYLAWLYRQHLQTASDNV</sequence>
<feature type="transmembrane region" description="Helical" evidence="1">
    <location>
        <begin position="252"/>
        <end position="269"/>
    </location>
</feature>
<proteinExistence type="predicted"/>
<organism evidence="2 3">
    <name type="scientific">Nitrosomonas marina</name>
    <dbReference type="NCBI Taxonomy" id="917"/>
    <lineage>
        <taxon>Bacteria</taxon>
        <taxon>Pseudomonadati</taxon>
        <taxon>Pseudomonadota</taxon>
        <taxon>Betaproteobacteria</taxon>
        <taxon>Nitrosomonadales</taxon>
        <taxon>Nitrosomonadaceae</taxon>
        <taxon>Nitrosomonas</taxon>
    </lineage>
</organism>
<evidence type="ECO:0000313" key="2">
    <source>
        <dbReference type="EMBL" id="SET48684.1"/>
    </source>
</evidence>
<dbReference type="AlphaFoldDB" id="A0A1I0ET07"/>
<gene>
    <name evidence="2" type="ORF">SAMN05216326_13028</name>
</gene>
<feature type="transmembrane region" description="Helical" evidence="1">
    <location>
        <begin position="466"/>
        <end position="483"/>
    </location>
</feature>
<feature type="transmembrane region" description="Helical" evidence="1">
    <location>
        <begin position="12"/>
        <end position="32"/>
    </location>
</feature>
<feature type="transmembrane region" description="Helical" evidence="1">
    <location>
        <begin position="298"/>
        <end position="318"/>
    </location>
</feature>
<feature type="transmembrane region" description="Helical" evidence="1">
    <location>
        <begin position="218"/>
        <end position="245"/>
    </location>
</feature>
<keyword evidence="3" id="KW-1185">Reference proteome</keyword>
<name>A0A1I0ET07_9PROT</name>
<evidence type="ECO:0000313" key="3">
    <source>
        <dbReference type="Proteomes" id="UP000199345"/>
    </source>
</evidence>
<keyword evidence="1" id="KW-0812">Transmembrane</keyword>
<reference evidence="3" key="1">
    <citation type="submission" date="2016-10" db="EMBL/GenBank/DDBJ databases">
        <authorList>
            <person name="Varghese N."/>
            <person name="Submissions S."/>
        </authorList>
    </citation>
    <scope>NUCLEOTIDE SEQUENCE [LARGE SCALE GENOMIC DNA]</scope>
    <source>
        <strain evidence="3">Nm71</strain>
    </source>
</reference>
<feature type="transmembrane region" description="Helical" evidence="1">
    <location>
        <begin position="59"/>
        <end position="78"/>
    </location>
</feature>
<feature type="transmembrane region" description="Helical" evidence="1">
    <location>
        <begin position="84"/>
        <end position="106"/>
    </location>
</feature>
<feature type="transmembrane region" description="Helical" evidence="1">
    <location>
        <begin position="149"/>
        <end position="165"/>
    </location>
</feature>
<dbReference type="Proteomes" id="UP000199345">
    <property type="component" value="Unassembled WGS sequence"/>
</dbReference>
<feature type="transmembrane region" description="Helical" evidence="1">
    <location>
        <begin position="403"/>
        <end position="423"/>
    </location>
</feature>
<dbReference type="EMBL" id="FOIA01000030">
    <property type="protein sequence ID" value="SET48684.1"/>
    <property type="molecule type" value="Genomic_DNA"/>
</dbReference>
<evidence type="ECO:0000256" key="1">
    <source>
        <dbReference type="SAM" id="Phobius"/>
    </source>
</evidence>
<dbReference type="RefSeq" id="WP_090660600.1">
    <property type="nucleotide sequence ID" value="NZ_FOIA01000030.1"/>
</dbReference>